<evidence type="ECO:0000313" key="2">
    <source>
        <dbReference type="Proteomes" id="UP000019132"/>
    </source>
</evidence>
<accession>K3WRD5</accession>
<protein>
    <recommendedName>
        <fullName evidence="3">Transposase MuDR plant domain-containing protein</fullName>
    </recommendedName>
</protein>
<evidence type="ECO:0008006" key="3">
    <source>
        <dbReference type="Google" id="ProtNLM"/>
    </source>
</evidence>
<evidence type="ECO:0000313" key="1">
    <source>
        <dbReference type="EnsemblProtists" id="PYU1_T007529"/>
    </source>
</evidence>
<sequence length="210" mass="23917">MTTPAGDSKLYSRALTDLLRLHGSSELALGQKFQFGSNATQFLQDYCFNANKKCVLKYGSGKSNTYVCDSVKCPWEVRVTRRVGHDGSHHMYVLTLRNRHHNFCTSIAKPTQRQIQALSTIQAAARGDRGMKRKALMSLVQVRDYTNLQEYRLKLCRAKDSIVDMPNGAWVESFSYIPALLLELRDKNPGATIRLKVDQHRRFLRGFVAF</sequence>
<dbReference type="VEuPathDB" id="FungiDB:PYU1_G007513"/>
<dbReference type="AlphaFoldDB" id="K3WRD5"/>
<organism evidence="1 2">
    <name type="scientific">Globisporangium ultimum (strain ATCC 200006 / CBS 805.95 / DAOM BR144)</name>
    <name type="common">Pythium ultimum</name>
    <dbReference type="NCBI Taxonomy" id="431595"/>
    <lineage>
        <taxon>Eukaryota</taxon>
        <taxon>Sar</taxon>
        <taxon>Stramenopiles</taxon>
        <taxon>Oomycota</taxon>
        <taxon>Peronosporomycetes</taxon>
        <taxon>Pythiales</taxon>
        <taxon>Pythiaceae</taxon>
        <taxon>Globisporangium</taxon>
    </lineage>
</organism>
<dbReference type="EnsemblProtists" id="PYU1_T007529">
    <property type="protein sequence ID" value="PYU1_T007529"/>
    <property type="gene ID" value="PYU1_G007513"/>
</dbReference>
<dbReference type="HOGENOM" id="CLU_1499165_0_0_1"/>
<dbReference type="OMA" id="CRAKDSI"/>
<reference evidence="2" key="2">
    <citation type="submission" date="2010-04" db="EMBL/GenBank/DDBJ databases">
        <authorList>
            <person name="Buell R."/>
            <person name="Hamilton J."/>
            <person name="Hostetler J."/>
        </authorList>
    </citation>
    <scope>NUCLEOTIDE SEQUENCE [LARGE SCALE GENOMIC DNA]</scope>
    <source>
        <strain evidence="2">DAOM:BR144</strain>
    </source>
</reference>
<dbReference type="Proteomes" id="UP000019132">
    <property type="component" value="Unassembled WGS sequence"/>
</dbReference>
<dbReference type="EMBL" id="GL376585">
    <property type="status" value="NOT_ANNOTATED_CDS"/>
    <property type="molecule type" value="Genomic_DNA"/>
</dbReference>
<reference evidence="2" key="1">
    <citation type="journal article" date="2010" name="Genome Biol.">
        <title>Genome sequence of the necrotrophic plant pathogen Pythium ultimum reveals original pathogenicity mechanisms and effector repertoire.</title>
        <authorList>
            <person name="Levesque C.A."/>
            <person name="Brouwer H."/>
            <person name="Cano L."/>
            <person name="Hamilton J.P."/>
            <person name="Holt C."/>
            <person name="Huitema E."/>
            <person name="Raffaele S."/>
            <person name="Robideau G.P."/>
            <person name="Thines M."/>
            <person name="Win J."/>
            <person name="Zerillo M.M."/>
            <person name="Beakes G.W."/>
            <person name="Boore J.L."/>
            <person name="Busam D."/>
            <person name="Dumas B."/>
            <person name="Ferriera S."/>
            <person name="Fuerstenberg S.I."/>
            <person name="Gachon C.M."/>
            <person name="Gaulin E."/>
            <person name="Govers F."/>
            <person name="Grenville-Briggs L."/>
            <person name="Horner N."/>
            <person name="Hostetler J."/>
            <person name="Jiang R.H."/>
            <person name="Johnson J."/>
            <person name="Krajaejun T."/>
            <person name="Lin H."/>
            <person name="Meijer H.J."/>
            <person name="Moore B."/>
            <person name="Morris P."/>
            <person name="Phuntmart V."/>
            <person name="Puiu D."/>
            <person name="Shetty J."/>
            <person name="Stajich J.E."/>
            <person name="Tripathy S."/>
            <person name="Wawra S."/>
            <person name="van West P."/>
            <person name="Whitty B.R."/>
            <person name="Coutinho P.M."/>
            <person name="Henrissat B."/>
            <person name="Martin F."/>
            <person name="Thomas P.D."/>
            <person name="Tyler B.M."/>
            <person name="De Vries R.P."/>
            <person name="Kamoun S."/>
            <person name="Yandell M."/>
            <person name="Tisserat N."/>
            <person name="Buell C.R."/>
        </authorList>
    </citation>
    <scope>NUCLEOTIDE SEQUENCE</scope>
    <source>
        <strain evidence="2">DAOM:BR144</strain>
    </source>
</reference>
<dbReference type="InParanoid" id="K3WRD5"/>
<name>K3WRD5_GLOUD</name>
<keyword evidence="2" id="KW-1185">Reference proteome</keyword>
<dbReference type="eggNOG" id="ENOG502T45E">
    <property type="taxonomic scope" value="Eukaryota"/>
</dbReference>
<reference evidence="1" key="3">
    <citation type="submission" date="2015-02" db="UniProtKB">
        <authorList>
            <consortium name="EnsemblProtists"/>
        </authorList>
    </citation>
    <scope>IDENTIFICATION</scope>
    <source>
        <strain evidence="1">DAOM BR144</strain>
    </source>
</reference>
<proteinExistence type="predicted"/>